<accession>M4Q7L4</accession>
<feature type="transmembrane region" description="Helical" evidence="1">
    <location>
        <begin position="12"/>
        <end position="32"/>
    </location>
</feature>
<reference evidence="2" key="1">
    <citation type="journal article" date="2012" name="Biotechnol. Biofuels">
        <title>Microbial ?-glucosidases from cow rumen metagenome enhance the saccharification of lignocellulose in combination with commercial cellulase cocktail.</title>
        <authorList>
            <person name="Del Pozo M.V."/>
            <person name="Fernandez-Arrojo L."/>
            <person name="Gil-Martinez J."/>
            <person name="Montesinos A."/>
            <person name="Chernikova T.N."/>
            <person name="Nechitaylo T.Y."/>
            <person name="Waliszek A."/>
            <person name="Tortajada M."/>
            <person name="Rojas A."/>
            <person name="Huws S.A."/>
            <person name="Golyshina O.V."/>
            <person name="Newbold C.J."/>
            <person name="Polaina J."/>
            <person name="Ferrer M."/>
            <person name="Golyshin P.N."/>
        </authorList>
    </citation>
    <scope>NUCLEOTIDE SEQUENCE</scope>
</reference>
<feature type="transmembrane region" description="Helical" evidence="1">
    <location>
        <begin position="92"/>
        <end position="113"/>
    </location>
</feature>
<dbReference type="AlphaFoldDB" id="M4Q7L4"/>
<keyword evidence="1" id="KW-0472">Membrane</keyword>
<proteinExistence type="predicted"/>
<protein>
    <submittedName>
        <fullName evidence="2">Putative membrane protein</fullName>
    </submittedName>
</protein>
<feature type="transmembrane region" description="Helical" evidence="1">
    <location>
        <begin position="53"/>
        <end position="72"/>
    </location>
</feature>
<evidence type="ECO:0000313" key="2">
    <source>
        <dbReference type="EMBL" id="AGH13454.1"/>
    </source>
</evidence>
<keyword evidence="1" id="KW-1133">Transmembrane helix</keyword>
<dbReference type="EMBL" id="JX163904">
    <property type="protein sequence ID" value="AGH13454.1"/>
    <property type="molecule type" value="Genomic_DNA"/>
</dbReference>
<sequence>MSLISPFIADIMLWLMYIAVAAAIVVTLLSVVKTLRMRTKDDEVINGVPQTRIAWTTAFCFVACLVVTWLLGSTDPLTTNGTLFASHFWLKTVDMFIYTSIILIIGCLAGVIVSRFRN</sequence>
<keyword evidence="1" id="KW-0812">Transmembrane</keyword>
<name>M4Q7L4_9BACT</name>
<evidence type="ECO:0000256" key="1">
    <source>
        <dbReference type="SAM" id="Phobius"/>
    </source>
</evidence>
<organism evidence="2">
    <name type="scientific">uncultured bacterium LAB25</name>
    <dbReference type="NCBI Taxonomy" id="1204707"/>
    <lineage>
        <taxon>Bacteria</taxon>
        <taxon>environmental samples</taxon>
    </lineage>
</organism>